<keyword evidence="4 7" id="KW-1133">Transmembrane helix</keyword>
<evidence type="ECO:0000256" key="2">
    <source>
        <dbReference type="ARBA" id="ARBA00005278"/>
    </source>
</evidence>
<keyword evidence="5 6" id="KW-0472">Membrane</keyword>
<dbReference type="Pfam" id="PF03323">
    <property type="entry name" value="GerA"/>
    <property type="match status" value="1"/>
</dbReference>
<comment type="similarity">
    <text evidence="2 6">Belongs to the GerABKA family.</text>
</comment>
<feature type="transmembrane region" description="Helical" evidence="7">
    <location>
        <begin position="363"/>
        <end position="388"/>
    </location>
</feature>
<comment type="caution">
    <text evidence="8">The sequence shown here is derived from an EMBL/GenBank/DDBJ whole genome shotgun (WGS) entry which is preliminary data.</text>
</comment>
<dbReference type="PANTHER" id="PTHR22550">
    <property type="entry name" value="SPORE GERMINATION PROTEIN"/>
    <property type="match status" value="1"/>
</dbReference>
<evidence type="ECO:0000256" key="1">
    <source>
        <dbReference type="ARBA" id="ARBA00004141"/>
    </source>
</evidence>
<evidence type="ECO:0000313" key="8">
    <source>
        <dbReference type="EMBL" id="RIW34669.1"/>
    </source>
</evidence>
<dbReference type="AlphaFoldDB" id="A0A3A1QZE5"/>
<feature type="transmembrane region" description="Helical" evidence="7">
    <location>
        <begin position="400"/>
        <end position="428"/>
    </location>
</feature>
<name>A0A3A1QZE5_9BACI</name>
<protein>
    <submittedName>
        <fullName evidence="8">Spore germination protein</fullName>
    </submittedName>
</protein>
<dbReference type="PIRSF" id="PIRSF005690">
    <property type="entry name" value="GerBA"/>
    <property type="match status" value="1"/>
</dbReference>
<evidence type="ECO:0000256" key="5">
    <source>
        <dbReference type="ARBA" id="ARBA00023136"/>
    </source>
</evidence>
<dbReference type="GO" id="GO:0009847">
    <property type="term" value="P:spore germination"/>
    <property type="evidence" value="ECO:0007669"/>
    <property type="project" value="UniProtKB-UniRule"/>
</dbReference>
<dbReference type="OrthoDB" id="9772630at2"/>
<gene>
    <name evidence="8" type="ORF">D3H55_09140</name>
</gene>
<organism evidence="8 9">
    <name type="scientific">Bacillus salacetis</name>
    <dbReference type="NCBI Taxonomy" id="2315464"/>
    <lineage>
        <taxon>Bacteria</taxon>
        <taxon>Bacillati</taxon>
        <taxon>Bacillota</taxon>
        <taxon>Bacilli</taxon>
        <taxon>Bacillales</taxon>
        <taxon>Bacillaceae</taxon>
        <taxon>Bacillus</taxon>
    </lineage>
</organism>
<comment type="subcellular location">
    <subcellularLocation>
        <location evidence="6">Cell membrane</location>
    </subcellularLocation>
    <subcellularLocation>
        <location evidence="1">Membrane</location>
        <topology evidence="1">Multi-pass membrane protein</topology>
    </subcellularLocation>
</comment>
<dbReference type="EMBL" id="QXIR01000010">
    <property type="protein sequence ID" value="RIW34669.1"/>
    <property type="molecule type" value="Genomic_DNA"/>
</dbReference>
<dbReference type="GO" id="GO:0005886">
    <property type="term" value="C:plasma membrane"/>
    <property type="evidence" value="ECO:0007669"/>
    <property type="project" value="UniProtKB-SubCell"/>
</dbReference>
<keyword evidence="3 7" id="KW-0812">Transmembrane</keyword>
<evidence type="ECO:0000256" key="4">
    <source>
        <dbReference type="ARBA" id="ARBA00022989"/>
    </source>
</evidence>
<proteinExistence type="inferred from homology"/>
<keyword evidence="9" id="KW-1185">Reference proteome</keyword>
<dbReference type="RefSeq" id="WP_119546607.1">
    <property type="nucleotide sequence ID" value="NZ_QXIR01000010.1"/>
</dbReference>
<evidence type="ECO:0000256" key="3">
    <source>
        <dbReference type="ARBA" id="ARBA00022692"/>
    </source>
</evidence>
<dbReference type="InterPro" id="IPR004995">
    <property type="entry name" value="Spore_Ger"/>
</dbReference>
<dbReference type="Proteomes" id="UP000265801">
    <property type="component" value="Unassembled WGS sequence"/>
</dbReference>
<evidence type="ECO:0000313" key="9">
    <source>
        <dbReference type="Proteomes" id="UP000265801"/>
    </source>
</evidence>
<evidence type="ECO:0000256" key="7">
    <source>
        <dbReference type="SAM" id="Phobius"/>
    </source>
</evidence>
<accession>A0A3A1QZE5</accession>
<dbReference type="InterPro" id="IPR050768">
    <property type="entry name" value="UPF0353/GerABKA_families"/>
</dbReference>
<reference evidence="8 9" key="1">
    <citation type="submission" date="2018-09" db="EMBL/GenBank/DDBJ databases">
        <title>Bacillus saliacetes sp. nov., isolated from Thai shrimp paste (Ka-pi).</title>
        <authorList>
            <person name="Daroonpunt R."/>
            <person name="Tanasupawat S."/>
            <person name="Yiamsombut S."/>
        </authorList>
    </citation>
    <scope>NUCLEOTIDE SEQUENCE [LARGE SCALE GENOMIC DNA]</scope>
    <source>
        <strain evidence="8 9">SKP7-4</strain>
    </source>
</reference>
<dbReference type="PANTHER" id="PTHR22550:SF5">
    <property type="entry name" value="LEUCINE ZIPPER PROTEIN 4"/>
    <property type="match status" value="1"/>
</dbReference>
<sequence>MKKQKKEFMNPALTDMIQVIEQSDDFRTFETKVCDQSATILYLETLVDRSALFHHILDVFNQSPKSIEELLETLAPDLLATPSELTNALLKGRFGIFLKDLEKIYAINLPNSADQSRPVGEPDNEVIIRGAHDGFVENFDVNISILRRRIQSEDLRVKYVELGNVTKTKTAIIYLEGLANQDIVKEIERRLSYIDIDMVISPGYIEEFIEDSAFSIFPQMLNTERPDRTMAAVNEGKIALMAEASPTCLILPSTFVSFFQSPDDYNSRWVPATFIRFIRFFSVIIALTLPSIYIAVIGFHFEITPHELVLPLKASVEGIPFPPLMEAFIMEVTFELVREAGVRLPKAIGQTIGIVGGLVIGDAVVSAGLISNIMIVVVAITAISSFVVPNNEMRSTIRLLRFPLMVISSLFGLVGLVFGLIFILISLVKLESFGEPYFAPFAPFRVTELKDTVIRVPLWMMNKRPKNGRPLRLRRQGTVRGWKKTNEFK</sequence>
<feature type="transmembrane region" description="Helical" evidence="7">
    <location>
        <begin position="277"/>
        <end position="301"/>
    </location>
</feature>
<evidence type="ECO:0000256" key="6">
    <source>
        <dbReference type="PIRNR" id="PIRNR005690"/>
    </source>
</evidence>